<feature type="region of interest" description="Disordered" evidence="1">
    <location>
        <begin position="701"/>
        <end position="758"/>
    </location>
</feature>
<gene>
    <name evidence="2" type="ORF">MYCIT1_LOCUS2068</name>
</gene>
<feature type="region of interest" description="Disordered" evidence="1">
    <location>
        <begin position="20"/>
        <end position="45"/>
    </location>
</feature>
<evidence type="ECO:0000313" key="3">
    <source>
        <dbReference type="Proteomes" id="UP001295794"/>
    </source>
</evidence>
<name>A0AAD2Q0M3_9AGAR</name>
<feature type="compositionally biased region" description="Low complexity" evidence="1">
    <location>
        <begin position="431"/>
        <end position="449"/>
    </location>
</feature>
<dbReference type="AlphaFoldDB" id="A0AAD2Q0M3"/>
<feature type="region of interest" description="Disordered" evidence="1">
    <location>
        <begin position="552"/>
        <end position="654"/>
    </location>
</feature>
<evidence type="ECO:0000256" key="1">
    <source>
        <dbReference type="SAM" id="MobiDB-lite"/>
    </source>
</evidence>
<sequence length="791" mass="84744">METMSSELYEFGSCEKLCGDNSPFESSSPPPRESTPPHSSPVSVSISAPVPVLLSELSEGSSDPTDLNDTKECDMLDAPLTNIITTDSVLHHPQVLTCAFSPSSIDHTDEDLVARNLDLVVSDACLDENLPSATCSDSLGDQLFYTDTTPPPLISETHDQQDVVRPIHFQLPIPDSNASTSSLMMIDPQTNHYDLILSQSDIAQPPTQEQPTSMLVDSPAMPIVSSPAASLESPAQDSQLASDPQLTALVISNSQPVINLASQSVPSRPVAVECGTTCNEPPQSLALDDSPSASEVLSSLEDEASKILPSVCSVREASLGPMAVDAEMSSVLSQNEMLVTSADEIVQSAASTFHQELMFIPQLIDDTDSIPGSVIDESPASCAFEVAAEENGITCFADSNVNDLSAEYDSVTPQGLCDEIQPLTSSPIVFSSTNLPSSEDSTSSPSSSPGGDRIFTSSPPATVPSSDSSVLDDVEVLKHVTIGADTLPPSSSPMNPSSELDEDMDVSDVQVKPGEYTLEESSVNPAFVVDVGVESEVISDGLQVESALESANENIPIQDEQCTNEDTDGSKKRKREQQHKKLAKPFRAPRMTVPEPMLLSKPDETPMPVSAQPVGSDLNKHRTKRAAAQFKSPLALGSSVPPSSARPTPTIQSLEHRAHVLKRAVKLKKEGEEDGLEGLVKKWTEAGRDVAWQVWDLVKDNSSGGESAEADNGKRRFSESWGWGDDDPESKRVKVEDSEGNCGWEVPQNGEDEHVEDNKPKETLGTMLLRLGIAHSTLGWVEDDEDFINVC</sequence>
<comment type="caution">
    <text evidence="2">The sequence shown here is derived from an EMBL/GenBank/DDBJ whole genome shotgun (WGS) entry which is preliminary data.</text>
</comment>
<reference evidence="2" key="1">
    <citation type="submission" date="2023-11" db="EMBL/GenBank/DDBJ databases">
        <authorList>
            <person name="De Vega J J."/>
            <person name="De Vega J J."/>
        </authorList>
    </citation>
    <scope>NUCLEOTIDE SEQUENCE</scope>
</reference>
<feature type="compositionally biased region" description="Low complexity" evidence="1">
    <location>
        <begin position="36"/>
        <end position="45"/>
    </location>
</feature>
<proteinExistence type="predicted"/>
<feature type="region of interest" description="Disordered" evidence="1">
    <location>
        <begin position="428"/>
        <end position="469"/>
    </location>
</feature>
<dbReference type="Proteomes" id="UP001295794">
    <property type="component" value="Unassembled WGS sequence"/>
</dbReference>
<organism evidence="2 3">
    <name type="scientific">Mycena citricolor</name>
    <dbReference type="NCBI Taxonomy" id="2018698"/>
    <lineage>
        <taxon>Eukaryota</taxon>
        <taxon>Fungi</taxon>
        <taxon>Dikarya</taxon>
        <taxon>Basidiomycota</taxon>
        <taxon>Agaricomycotina</taxon>
        <taxon>Agaricomycetes</taxon>
        <taxon>Agaricomycetidae</taxon>
        <taxon>Agaricales</taxon>
        <taxon>Marasmiineae</taxon>
        <taxon>Mycenaceae</taxon>
        <taxon>Mycena</taxon>
    </lineage>
</organism>
<feature type="compositionally biased region" description="Low complexity" evidence="1">
    <location>
        <begin position="488"/>
        <end position="498"/>
    </location>
</feature>
<dbReference type="Gene3D" id="6.10.140.1020">
    <property type="match status" value="1"/>
</dbReference>
<feature type="compositionally biased region" description="Polar residues" evidence="1">
    <location>
        <begin position="640"/>
        <end position="653"/>
    </location>
</feature>
<accession>A0AAD2Q0M3</accession>
<feature type="compositionally biased region" description="Basic residues" evidence="1">
    <location>
        <begin position="571"/>
        <end position="584"/>
    </location>
</feature>
<protein>
    <submittedName>
        <fullName evidence="2">Uncharacterized protein</fullName>
    </submittedName>
</protein>
<feature type="region of interest" description="Disordered" evidence="1">
    <location>
        <begin position="483"/>
        <end position="505"/>
    </location>
</feature>
<dbReference type="EMBL" id="CAVNYO010000029">
    <property type="protein sequence ID" value="CAK5262958.1"/>
    <property type="molecule type" value="Genomic_DNA"/>
</dbReference>
<keyword evidence="3" id="KW-1185">Reference proteome</keyword>
<evidence type="ECO:0000313" key="2">
    <source>
        <dbReference type="EMBL" id="CAK5262958.1"/>
    </source>
</evidence>